<protein>
    <submittedName>
        <fullName evidence="3">Uncharacterized protein</fullName>
    </submittedName>
</protein>
<evidence type="ECO:0000256" key="2">
    <source>
        <dbReference type="SAM" id="MobiDB-lite"/>
    </source>
</evidence>
<organism evidence="3 4">
    <name type="scientific">Acinetobacter indicus</name>
    <dbReference type="NCBI Taxonomy" id="756892"/>
    <lineage>
        <taxon>Bacteria</taxon>
        <taxon>Pseudomonadati</taxon>
        <taxon>Pseudomonadota</taxon>
        <taxon>Gammaproteobacteria</taxon>
        <taxon>Moraxellales</taxon>
        <taxon>Moraxellaceae</taxon>
        <taxon>Acinetobacter</taxon>
    </lineage>
</organism>
<sequence>MSYDYQHIQVKPINGRIGAEIQGIQLSSQLAQAVIQEINQALSPAVKSTPQWSFSSRQTDNTGLVKYTD</sequence>
<dbReference type="Gene3D" id="3.60.130.10">
    <property type="entry name" value="Clavaminate synthase-like"/>
    <property type="match status" value="1"/>
</dbReference>
<proteinExistence type="predicted"/>
<feature type="region of interest" description="Disordered" evidence="2">
    <location>
        <begin position="49"/>
        <end position="69"/>
    </location>
</feature>
<keyword evidence="1" id="KW-0560">Oxidoreductase</keyword>
<dbReference type="Proteomes" id="UP000593812">
    <property type="component" value="Chromosome"/>
</dbReference>
<gene>
    <name evidence="3" type="ORF">G0027_08980</name>
</gene>
<name>A0A7S7AEY1_9GAMM</name>
<evidence type="ECO:0000256" key="1">
    <source>
        <dbReference type="ARBA" id="ARBA00023002"/>
    </source>
</evidence>
<evidence type="ECO:0000313" key="3">
    <source>
        <dbReference type="EMBL" id="QOW42976.1"/>
    </source>
</evidence>
<dbReference type="GO" id="GO:0016706">
    <property type="term" value="F:2-oxoglutarate-dependent dioxygenase activity"/>
    <property type="evidence" value="ECO:0007669"/>
    <property type="project" value="UniProtKB-ARBA"/>
</dbReference>
<dbReference type="InterPro" id="IPR042098">
    <property type="entry name" value="TauD-like_sf"/>
</dbReference>
<dbReference type="EMBL" id="CP048654">
    <property type="protein sequence ID" value="QOW42976.1"/>
    <property type="molecule type" value="Genomic_DNA"/>
</dbReference>
<evidence type="ECO:0000313" key="4">
    <source>
        <dbReference type="Proteomes" id="UP000593812"/>
    </source>
</evidence>
<accession>A0A7S7AEY1</accession>
<reference evidence="3 4" key="1">
    <citation type="submission" date="2020-02" db="EMBL/GenBank/DDBJ databases">
        <title>Tigecycline-resistant Acinetobacter species from pigs and migratory birds.</title>
        <authorList>
            <person name="Chen C."/>
            <person name="Sun J."/>
            <person name="Liao X.-P."/>
            <person name="Liu Y.-H."/>
        </authorList>
    </citation>
    <scope>NUCLEOTIDE SEQUENCE [LARGE SCALE GENOMIC DNA]</scope>
    <source>
        <strain evidence="3 4">C15_T</strain>
    </source>
</reference>
<feature type="compositionally biased region" description="Polar residues" evidence="2">
    <location>
        <begin position="49"/>
        <end position="62"/>
    </location>
</feature>
<dbReference type="AlphaFoldDB" id="A0A7S7AEY1"/>